<sequence length="399" mass="42792">MINTLPSSLLEELKNPLVGIWSPQYLAFRTVNRAMGCVGKESITTIGQPVVTNDWKPDGPLVNVGSLRYLAEQAHTGEDLLLNILEGGRASTNRHMLAYALNLSNATLGADPSTSKDTLEGSTAAAMNSHGANSSTAKDQAGAGASVSTNPSRTNSSLSTGPSPAVNYVPMAPSPTGDDALIVITPPGTNASVSTNPSEANEPTTANCSGSDTSVAANSSEPTVVMTMGSSASDSSRATASSGAENLGPLAPDSSPNKSPRGSPNYETRSWAASAALGGCSDVVEIPIPAVIKISRHVEPYFSQLQDTYMIWLKINKDRRVLICRSQEERRLQLDQMILDRHLQEFRSTFLSYVLNCIEMDQSRDFKAYHRKKYIRETRRQHELADGVATTLNENYAKE</sequence>
<evidence type="ECO:0000313" key="1">
    <source>
        <dbReference type="EMBL" id="KAJ8127086.1"/>
    </source>
</evidence>
<comment type="caution">
    <text evidence="1">The sequence shown here is derived from an EMBL/GenBank/DDBJ whole genome shotgun (WGS) entry which is preliminary data.</text>
</comment>
<dbReference type="Proteomes" id="UP001153332">
    <property type="component" value="Unassembled WGS sequence"/>
</dbReference>
<accession>A0ACC2JHW3</accession>
<evidence type="ECO:0000313" key="2">
    <source>
        <dbReference type="Proteomes" id="UP001153332"/>
    </source>
</evidence>
<name>A0ACC2JHW3_9PEZI</name>
<dbReference type="EMBL" id="JAPUUL010001563">
    <property type="protein sequence ID" value="KAJ8127086.1"/>
    <property type="molecule type" value="Genomic_DNA"/>
</dbReference>
<gene>
    <name evidence="1" type="ORF">O1611_g6554</name>
</gene>
<proteinExistence type="predicted"/>
<reference evidence="1" key="1">
    <citation type="submission" date="2022-12" db="EMBL/GenBank/DDBJ databases">
        <title>Genome Sequence of Lasiodiplodia mahajangana.</title>
        <authorList>
            <person name="Buettner E."/>
        </authorList>
    </citation>
    <scope>NUCLEOTIDE SEQUENCE</scope>
    <source>
        <strain evidence="1">VT137</strain>
    </source>
</reference>
<keyword evidence="2" id="KW-1185">Reference proteome</keyword>
<protein>
    <submittedName>
        <fullName evidence="1">Uncharacterized protein</fullName>
    </submittedName>
</protein>
<organism evidence="1 2">
    <name type="scientific">Lasiodiplodia mahajangana</name>
    <dbReference type="NCBI Taxonomy" id="1108764"/>
    <lineage>
        <taxon>Eukaryota</taxon>
        <taxon>Fungi</taxon>
        <taxon>Dikarya</taxon>
        <taxon>Ascomycota</taxon>
        <taxon>Pezizomycotina</taxon>
        <taxon>Dothideomycetes</taxon>
        <taxon>Dothideomycetes incertae sedis</taxon>
        <taxon>Botryosphaeriales</taxon>
        <taxon>Botryosphaeriaceae</taxon>
        <taxon>Lasiodiplodia</taxon>
    </lineage>
</organism>